<dbReference type="CDD" id="cd16329">
    <property type="entry name" value="LolA_like"/>
    <property type="match status" value="1"/>
</dbReference>
<evidence type="ECO:0000313" key="2">
    <source>
        <dbReference type="EMBL" id="SFV02634.1"/>
    </source>
</evidence>
<dbReference type="InterPro" id="IPR010752">
    <property type="entry name" value="DUF1329"/>
</dbReference>
<name>A0A1I7KZB7_9BURK</name>
<feature type="signal peptide" evidence="1">
    <location>
        <begin position="1"/>
        <end position="26"/>
    </location>
</feature>
<evidence type="ECO:0008006" key="4">
    <source>
        <dbReference type="Google" id="ProtNLM"/>
    </source>
</evidence>
<dbReference type="Pfam" id="PF07044">
    <property type="entry name" value="DUF1329"/>
    <property type="match status" value="1"/>
</dbReference>
<dbReference type="RefSeq" id="WP_093557456.1">
    <property type="nucleotide sequence ID" value="NZ_FPBO01000021.1"/>
</dbReference>
<dbReference type="STRING" id="1035707.SAMN05216552_102138"/>
<reference evidence="3" key="1">
    <citation type="submission" date="2016-10" db="EMBL/GenBank/DDBJ databases">
        <authorList>
            <person name="Varghese N."/>
            <person name="Submissions S."/>
        </authorList>
    </citation>
    <scope>NUCLEOTIDE SEQUENCE [LARGE SCALE GENOMIC DNA]</scope>
    <source>
        <strain evidence="3">CGMCC 1.11014</strain>
    </source>
</reference>
<keyword evidence="1" id="KW-0732">Signal</keyword>
<proteinExistence type="predicted"/>
<keyword evidence="3" id="KW-1185">Reference proteome</keyword>
<organism evidence="2 3">
    <name type="scientific">Pseudoduganella namucuonensis</name>
    <dbReference type="NCBI Taxonomy" id="1035707"/>
    <lineage>
        <taxon>Bacteria</taxon>
        <taxon>Pseudomonadati</taxon>
        <taxon>Pseudomonadota</taxon>
        <taxon>Betaproteobacteria</taxon>
        <taxon>Burkholderiales</taxon>
        <taxon>Oxalobacteraceae</taxon>
        <taxon>Telluria group</taxon>
        <taxon>Pseudoduganella</taxon>
    </lineage>
</organism>
<sequence length="470" mass="51580">MDNKKSVMGGLLAAASLAWLAQPALAQVGADEARQLGAKLTEFGAEKGANADGSIPAYTGGLSKPPAGWSKGAERYVDPFAAEKPLFSVTSKNMAQYGAMLTEGNKAMLERFPDSYRLDVYPTQRTMVYPSWVLKNTVKNATTAKLAGKVEGDSVTGADADGAPYPGIPFPLPKSGVEVMWNANFHYAPPVTHTIAGAWLIDTGGRASSLPTPNEYFLHPWYEQSGKLRKETYNAVHGLTSLLQDPPSSAGIVFLNYYMHDAGDGGQKVWFYTPGQRRVRAAPEFAYDIPIASYGGVLLWDEIHGFTGRMDRFDFKLVGKKEMLVPYNVFGITNQVASKDFIGPKHVNPEAVRFEKRRVWVVDATRKTGARHVYSRRTFYVEEDCWCIVASESYDNGGKLWKNMSLYTFPAYDVGGVNNDGWGFNDLIKGNYTVINVGRKDPGKLVRSYNSHEGLPLMLSPQAVVGGSVR</sequence>
<accession>A0A1I7KZB7</accession>
<dbReference type="EMBL" id="FPBO01000021">
    <property type="protein sequence ID" value="SFV02634.1"/>
    <property type="molecule type" value="Genomic_DNA"/>
</dbReference>
<feature type="chain" id="PRO_5011734370" description="DUF1329 domain-containing protein" evidence="1">
    <location>
        <begin position="27"/>
        <end position="470"/>
    </location>
</feature>
<evidence type="ECO:0000256" key="1">
    <source>
        <dbReference type="SAM" id="SignalP"/>
    </source>
</evidence>
<evidence type="ECO:0000313" key="3">
    <source>
        <dbReference type="Proteomes" id="UP000199391"/>
    </source>
</evidence>
<dbReference type="OrthoDB" id="6751304at2"/>
<dbReference type="Gene3D" id="2.50.20.10">
    <property type="entry name" value="Lipoprotein localisation LolA/LolB/LppX"/>
    <property type="match status" value="1"/>
</dbReference>
<dbReference type="AlphaFoldDB" id="A0A1I7KZB7"/>
<protein>
    <recommendedName>
        <fullName evidence="4">DUF1329 domain-containing protein</fullName>
    </recommendedName>
</protein>
<dbReference type="Proteomes" id="UP000199391">
    <property type="component" value="Unassembled WGS sequence"/>
</dbReference>
<gene>
    <name evidence="2" type="ORF">SAMN05216552_102138</name>
</gene>